<gene>
    <name evidence="2" type="ORF">NNL38_23475</name>
</gene>
<keyword evidence="3" id="KW-1185">Reference proteome</keyword>
<dbReference type="Proteomes" id="UP001057998">
    <property type="component" value="Chromosome 2"/>
</dbReference>
<dbReference type="InterPro" id="IPR027843">
    <property type="entry name" value="DUF4440"/>
</dbReference>
<feature type="domain" description="DUF4440" evidence="1">
    <location>
        <begin position="6"/>
        <end position="109"/>
    </location>
</feature>
<evidence type="ECO:0000313" key="2">
    <source>
        <dbReference type="EMBL" id="UTV29960.1"/>
    </source>
</evidence>
<dbReference type="RefSeq" id="WP_255391298.1">
    <property type="nucleotide sequence ID" value="NZ_CP101509.1"/>
</dbReference>
<accession>A0ABY5GKW9</accession>
<name>A0ABY5GKW9_9GAMM</name>
<dbReference type="EMBL" id="CP101509">
    <property type="protein sequence ID" value="UTV29960.1"/>
    <property type="molecule type" value="Genomic_DNA"/>
</dbReference>
<proteinExistence type="predicted"/>
<evidence type="ECO:0000259" key="1">
    <source>
        <dbReference type="Pfam" id="PF14534"/>
    </source>
</evidence>
<dbReference type="InterPro" id="IPR032710">
    <property type="entry name" value="NTF2-like_dom_sf"/>
</dbReference>
<dbReference type="SUPFAM" id="SSF54427">
    <property type="entry name" value="NTF2-like"/>
    <property type="match status" value="1"/>
</dbReference>
<organism evidence="2 3">
    <name type="scientific">Photobacterium atrarenae</name>
    <dbReference type="NCBI Taxonomy" id="865757"/>
    <lineage>
        <taxon>Bacteria</taxon>
        <taxon>Pseudomonadati</taxon>
        <taxon>Pseudomonadota</taxon>
        <taxon>Gammaproteobacteria</taxon>
        <taxon>Vibrionales</taxon>
        <taxon>Vibrionaceae</taxon>
        <taxon>Photobacterium</taxon>
    </lineage>
</organism>
<evidence type="ECO:0000313" key="3">
    <source>
        <dbReference type="Proteomes" id="UP001057998"/>
    </source>
</evidence>
<dbReference type="Pfam" id="PF14534">
    <property type="entry name" value="DUF4440"/>
    <property type="match status" value="1"/>
</dbReference>
<sequence length="124" mass="14444">MDILIEQEVALHQFETRQNRDEVARLIHPSFREVGRSGTSFDFNSILEMMTEEQASSGYIHSQDFELIQLEASVYLLLYKSAWVDEAGNAGHFSKRSSIWSFTGENWQLKYHQGTPCEEFEFFP</sequence>
<protein>
    <submittedName>
        <fullName evidence="2">DUF4440 domain-containing protein</fullName>
    </submittedName>
</protein>
<reference evidence="2" key="1">
    <citation type="submission" date="2022-07" db="EMBL/GenBank/DDBJ databases">
        <title>Genome sequencing of Photobacterium atrarenae GJH2-4.</title>
        <authorList>
            <person name="Park S.-J."/>
        </authorList>
    </citation>
    <scope>NUCLEOTIDE SEQUENCE</scope>
    <source>
        <strain evidence="2">GJH2-4</strain>
    </source>
</reference>